<reference evidence="2" key="1">
    <citation type="submission" date="2018-03" db="EMBL/GenBank/DDBJ databases">
        <authorList>
            <person name="Guldener U."/>
        </authorList>
    </citation>
    <scope>NUCLEOTIDE SEQUENCE</scope>
</reference>
<feature type="compositionally biased region" description="Polar residues" evidence="1">
    <location>
        <begin position="333"/>
        <end position="342"/>
    </location>
</feature>
<dbReference type="EMBL" id="ONZQ02000004">
    <property type="protein sequence ID" value="SPO00535.1"/>
    <property type="molecule type" value="Genomic_DNA"/>
</dbReference>
<feature type="region of interest" description="Disordered" evidence="1">
    <location>
        <begin position="221"/>
        <end position="593"/>
    </location>
</feature>
<proteinExistence type="predicted"/>
<feature type="compositionally biased region" description="Polar residues" evidence="1">
    <location>
        <begin position="285"/>
        <end position="294"/>
    </location>
</feature>
<evidence type="ECO:0000313" key="3">
    <source>
        <dbReference type="Proteomes" id="UP001187682"/>
    </source>
</evidence>
<dbReference type="PRINTS" id="PR01217">
    <property type="entry name" value="PRICHEXTENSN"/>
</dbReference>
<sequence>MLNTSSLAPPKPGRSRFSKVLPDLPPSEPFEPFGAMSDSFAPAPVPVPVSAPATVSTIPNTRAALPNPYSLSIPKSAGLPPQAAPAETYLHSPLPPLPPQRQQQQQQPLSVPLISSPLQKAAPTPPPPMSIPRRPVAKPAAAPKPTPQPEPEPASPSGSLSSLLSAYSRSSGESVIRSSDGGGDRDGAANRPSEPAFSPAHNRTASELKNAYALPLRSASLAPKGGQGLIDGGRDVNGLIPPPPPAKDIPSGRENQHEGGGSADSVSGPGPGPAPAAHQEPGMRSRSSSQTTSDLWVRRTAKSNQTHDVPELRLEISSGNHDESRALPKPSYTAVSTAQNSPARPLQPEYSAYNPLADARKQSPLPPIPLQPTKTSPQSAGDTMGQRSSKLNDKIHALRGDGNGHPARSSSRKDASLPSPPSQKLTPASGRPDESSEGVSPLSVETSQDENRGQQQQQAQPQLHHQDMQQQQQQQHHDHNQQQQQQQSAVPSRKPVGSNNLHAARSLPDMKSPVPQTSSERPPPISPEYVSPQESSLPREQPPAEHKFPPRTSSTRGPAPIVQKAQQLPEGVRSRANSNAVYDSRPPSVDRRVERVASNPNFADYAAPPSANRPRKADDTVYREVNQDELPPPDPRAMYFPQQTSHPPAAGTVFKAPSLTGAHHACFQQHAKMIMARNKFYPLSCMACEVEDNELRWQCAWCRLRVCGVCMRLLQTYERDLGKVVGHLKSQPQRVSDAPSATGSSGTLEAVEEALEPGHGRAQNQSQGQGQSQSQGQ</sequence>
<keyword evidence="3" id="KW-1185">Reference proteome</keyword>
<dbReference type="AlphaFoldDB" id="A0AAE8STF1"/>
<name>A0AAE8STF1_9PEZI</name>
<feature type="compositionally biased region" description="Polar residues" evidence="1">
    <location>
        <begin position="732"/>
        <end position="747"/>
    </location>
</feature>
<feature type="compositionally biased region" description="Low complexity" evidence="1">
    <location>
        <begin position="131"/>
        <end position="141"/>
    </location>
</feature>
<evidence type="ECO:0000313" key="2">
    <source>
        <dbReference type="EMBL" id="SPO00535.1"/>
    </source>
</evidence>
<accession>A0AAE8STF1</accession>
<feature type="region of interest" description="Disordered" evidence="1">
    <location>
        <begin position="732"/>
        <end position="777"/>
    </location>
</feature>
<comment type="caution">
    <text evidence="2">The sequence shown here is derived from an EMBL/GenBank/DDBJ whole genome shotgun (WGS) entry which is preliminary data.</text>
</comment>
<feature type="compositionally biased region" description="Pro residues" evidence="1">
    <location>
        <begin position="142"/>
        <end position="154"/>
    </location>
</feature>
<feature type="compositionally biased region" description="Basic and acidic residues" evidence="1">
    <location>
        <begin position="308"/>
        <end position="326"/>
    </location>
</feature>
<organism evidence="2 3">
    <name type="scientific">Cephalotrichum gorgonifer</name>
    <dbReference type="NCBI Taxonomy" id="2041049"/>
    <lineage>
        <taxon>Eukaryota</taxon>
        <taxon>Fungi</taxon>
        <taxon>Dikarya</taxon>
        <taxon>Ascomycota</taxon>
        <taxon>Pezizomycotina</taxon>
        <taxon>Sordariomycetes</taxon>
        <taxon>Hypocreomycetidae</taxon>
        <taxon>Microascales</taxon>
        <taxon>Microascaceae</taxon>
        <taxon>Cephalotrichum</taxon>
    </lineage>
</organism>
<evidence type="ECO:0000256" key="1">
    <source>
        <dbReference type="SAM" id="MobiDB-lite"/>
    </source>
</evidence>
<feature type="compositionally biased region" description="Low complexity" evidence="1">
    <location>
        <begin position="155"/>
        <end position="179"/>
    </location>
</feature>
<protein>
    <submittedName>
        <fullName evidence="2">Uncharacterized protein</fullName>
    </submittedName>
</protein>
<feature type="compositionally biased region" description="Low complexity" evidence="1">
    <location>
        <begin position="100"/>
        <end position="122"/>
    </location>
</feature>
<gene>
    <name evidence="2" type="ORF">DNG_03283</name>
</gene>
<feature type="region of interest" description="Disordered" evidence="1">
    <location>
        <begin position="1"/>
        <end position="204"/>
    </location>
</feature>
<feature type="region of interest" description="Disordered" evidence="1">
    <location>
        <begin position="599"/>
        <end position="618"/>
    </location>
</feature>
<feature type="compositionally biased region" description="Low complexity" evidence="1">
    <location>
        <begin position="765"/>
        <end position="777"/>
    </location>
</feature>
<feature type="compositionally biased region" description="Polar residues" evidence="1">
    <location>
        <begin position="372"/>
        <end position="389"/>
    </location>
</feature>
<dbReference type="Proteomes" id="UP001187682">
    <property type="component" value="Unassembled WGS sequence"/>
</dbReference>
<feature type="compositionally biased region" description="Basic and acidic residues" evidence="1">
    <location>
        <begin position="390"/>
        <end position="399"/>
    </location>
</feature>
<feature type="compositionally biased region" description="Low complexity" evidence="1">
    <location>
        <begin position="454"/>
        <end position="474"/>
    </location>
</feature>